<comment type="caution">
    <text evidence="1">The sequence shown here is derived from an EMBL/GenBank/DDBJ whole genome shotgun (WGS) entry which is preliminary data.</text>
</comment>
<evidence type="ECO:0000313" key="1">
    <source>
        <dbReference type="EMBL" id="KTT72606.1"/>
    </source>
</evidence>
<dbReference type="EMBL" id="LDTB01000025">
    <property type="protein sequence ID" value="KTT72606.1"/>
    <property type="molecule type" value="Genomic_DNA"/>
</dbReference>
<dbReference type="AlphaFoldDB" id="A0A147I3I3"/>
<accession>A0A147I3I3</accession>
<dbReference type="RefSeq" id="WP_058755523.1">
    <property type="nucleotide sequence ID" value="NZ_LDTB01000025.1"/>
</dbReference>
<keyword evidence="2" id="KW-1185">Reference proteome</keyword>
<evidence type="ECO:0000313" key="2">
    <source>
        <dbReference type="Proteomes" id="UP000074310"/>
    </source>
</evidence>
<gene>
    <name evidence="1" type="ORF">NS334_08400</name>
</gene>
<sequence length="96" mass="11164">MSANFRLETLMDLSGRGNAAVVCRCGHAGVIDGKKLWRYFLAHAWDTRLHMAGDHLRCTRCRARQPRIRLTSQKPTTDFGPRDDREWKELVRRLRG</sequence>
<name>A0A147I3I3_9SPHN</name>
<proteinExistence type="predicted"/>
<dbReference type="PATRIC" id="fig|869719.3.peg.1356"/>
<dbReference type="OrthoDB" id="7450636at2"/>
<protein>
    <submittedName>
        <fullName evidence="1">Uncharacterized protein</fullName>
    </submittedName>
</protein>
<dbReference type="Proteomes" id="UP000074310">
    <property type="component" value="Unassembled WGS sequence"/>
</dbReference>
<organism evidence="1 2">
    <name type="scientific">Sphingomonas endophytica</name>
    <dbReference type="NCBI Taxonomy" id="869719"/>
    <lineage>
        <taxon>Bacteria</taxon>
        <taxon>Pseudomonadati</taxon>
        <taxon>Pseudomonadota</taxon>
        <taxon>Alphaproteobacteria</taxon>
        <taxon>Sphingomonadales</taxon>
        <taxon>Sphingomonadaceae</taxon>
        <taxon>Sphingomonas</taxon>
    </lineage>
</organism>
<reference evidence="1 2" key="1">
    <citation type="journal article" date="2016" name="Front. Microbiol.">
        <title>Genomic Resource of Rice Seed Associated Bacteria.</title>
        <authorList>
            <person name="Midha S."/>
            <person name="Bansal K."/>
            <person name="Sharma S."/>
            <person name="Kumar N."/>
            <person name="Patil P.P."/>
            <person name="Chaudhry V."/>
            <person name="Patil P.B."/>
        </authorList>
    </citation>
    <scope>NUCLEOTIDE SEQUENCE [LARGE SCALE GENOMIC DNA]</scope>
    <source>
        <strain evidence="1 2">NS334</strain>
    </source>
</reference>